<keyword evidence="3" id="KW-1185">Reference proteome</keyword>
<evidence type="ECO:0000313" key="3">
    <source>
        <dbReference type="Proteomes" id="UP000249016"/>
    </source>
</evidence>
<dbReference type="RefSeq" id="WP_111340775.1">
    <property type="nucleotide sequence ID" value="NZ_QLII01000001.1"/>
</dbReference>
<dbReference type="Gene3D" id="2.160.20.10">
    <property type="entry name" value="Single-stranded right-handed beta-helix, Pectin lyase-like"/>
    <property type="match status" value="1"/>
</dbReference>
<sequence length="202" mass="21062">MFGAIPDDALDDAGAIQAAIDAACSIIGGASRPARTVLFSEGTYLVQSILNLTNTRLAGTMQRDGIRLAGQGILRTVLQGKTGAGKPIIEVTGAQFLSIANLSLSANGSKGSSTIGIYSGLFAALPQTQNQTFSSIAIFMHDDPTANSGQGTIAYYNFGSEENTHQATYYRANRPAVLTADSRSPIHYASSFGNQLTAHSLG</sequence>
<name>A0A327NEY1_9BACT</name>
<comment type="caution">
    <text evidence="2">The sequence shown here is derived from an EMBL/GenBank/DDBJ whole genome shotgun (WGS) entry which is preliminary data.</text>
</comment>
<dbReference type="InterPro" id="IPR011050">
    <property type="entry name" value="Pectin_lyase_fold/virulence"/>
</dbReference>
<dbReference type="InterPro" id="IPR012334">
    <property type="entry name" value="Pectin_lyas_fold"/>
</dbReference>
<dbReference type="InterPro" id="IPR024535">
    <property type="entry name" value="RHGA/B-epi-like_pectate_lyase"/>
</dbReference>
<reference evidence="2 3" key="1">
    <citation type="submission" date="2018-06" db="EMBL/GenBank/DDBJ databases">
        <title>Spirosoma sp. HMF3257 Genome sequencing and assembly.</title>
        <authorList>
            <person name="Kang H."/>
            <person name="Cha I."/>
            <person name="Kim H."/>
            <person name="Kang J."/>
            <person name="Joh K."/>
        </authorList>
    </citation>
    <scope>NUCLEOTIDE SEQUENCE [LARGE SCALE GENOMIC DNA]</scope>
    <source>
        <strain evidence="2 3">HMF3257</strain>
    </source>
</reference>
<gene>
    <name evidence="2" type="ORF">HMF3257_05035</name>
</gene>
<dbReference type="Pfam" id="PF12708">
    <property type="entry name" value="Pect-lyase_RHGA_epim"/>
    <property type="match status" value="1"/>
</dbReference>
<dbReference type="AlphaFoldDB" id="A0A327NEY1"/>
<dbReference type="SUPFAM" id="SSF51126">
    <property type="entry name" value="Pectin lyase-like"/>
    <property type="match status" value="1"/>
</dbReference>
<accession>A0A327NEY1</accession>
<proteinExistence type="predicted"/>
<dbReference type="EMBL" id="QLII01000001">
    <property type="protein sequence ID" value="RAI73900.1"/>
    <property type="molecule type" value="Genomic_DNA"/>
</dbReference>
<evidence type="ECO:0000313" key="2">
    <source>
        <dbReference type="EMBL" id="RAI73900.1"/>
    </source>
</evidence>
<evidence type="ECO:0000259" key="1">
    <source>
        <dbReference type="Pfam" id="PF12708"/>
    </source>
</evidence>
<organism evidence="2 3">
    <name type="scientific">Spirosoma telluris</name>
    <dbReference type="NCBI Taxonomy" id="2183553"/>
    <lineage>
        <taxon>Bacteria</taxon>
        <taxon>Pseudomonadati</taxon>
        <taxon>Bacteroidota</taxon>
        <taxon>Cytophagia</taxon>
        <taxon>Cytophagales</taxon>
        <taxon>Cytophagaceae</taxon>
        <taxon>Spirosoma</taxon>
    </lineage>
</organism>
<protein>
    <recommendedName>
        <fullName evidence="1">Rhamnogalacturonase A/B/Epimerase-like pectate lyase domain-containing protein</fullName>
    </recommendedName>
</protein>
<dbReference type="Proteomes" id="UP000249016">
    <property type="component" value="Unassembled WGS sequence"/>
</dbReference>
<feature type="domain" description="Rhamnogalacturonase A/B/Epimerase-like pectate lyase" evidence="1">
    <location>
        <begin position="2"/>
        <end position="153"/>
    </location>
</feature>
<dbReference type="OrthoDB" id="241638at2"/>